<evidence type="ECO:0000313" key="10">
    <source>
        <dbReference type="EMBL" id="KAJ8391991.1"/>
    </source>
</evidence>
<evidence type="ECO:0000259" key="9">
    <source>
        <dbReference type="PROSITE" id="PS50305"/>
    </source>
</evidence>
<dbReference type="SUPFAM" id="SSF90250">
    <property type="entry name" value="Troponin coil-coiled subunits"/>
    <property type="match status" value="1"/>
</dbReference>
<dbReference type="GO" id="GO:0006937">
    <property type="term" value="P:regulation of muscle contraction"/>
    <property type="evidence" value="ECO:0007669"/>
    <property type="project" value="InterPro"/>
</dbReference>
<feature type="compositionally biased region" description="Basic and acidic residues" evidence="8">
    <location>
        <begin position="774"/>
        <end position="783"/>
    </location>
</feature>
<feature type="compositionally biased region" description="Acidic residues" evidence="8">
    <location>
        <begin position="43"/>
        <end position="102"/>
    </location>
</feature>
<feature type="binding site" evidence="7">
    <location>
        <position position="648"/>
    </location>
    <ligand>
        <name>Zn(2+)</name>
        <dbReference type="ChEBI" id="CHEBI:29105"/>
    </ligand>
</feature>
<name>A0AAD7WCD0_9TELE</name>
<feature type="active site" description="Proton acceptor" evidence="7">
    <location>
        <position position="613"/>
    </location>
</feature>
<gene>
    <name evidence="10" type="ORF">AAFF_G00083010</name>
</gene>
<dbReference type="GO" id="GO:0005523">
    <property type="term" value="F:tropomyosin binding"/>
    <property type="evidence" value="ECO:0007669"/>
    <property type="project" value="TreeGrafter"/>
</dbReference>
<dbReference type="InterPro" id="IPR027707">
    <property type="entry name" value="TNNT"/>
</dbReference>
<keyword evidence="11" id="KW-1185">Reference proteome</keyword>
<feature type="region of interest" description="Disordered" evidence="8">
    <location>
        <begin position="382"/>
        <end position="446"/>
    </location>
</feature>
<dbReference type="GO" id="GO:0046872">
    <property type="term" value="F:metal ion binding"/>
    <property type="evidence" value="ECO:0007669"/>
    <property type="project" value="UniProtKB-KW"/>
</dbReference>
<evidence type="ECO:0000256" key="1">
    <source>
        <dbReference type="ARBA" id="ARBA00003363"/>
    </source>
</evidence>
<dbReference type="FunFam" id="1.20.5.350:FF:000001">
    <property type="entry name" value="Troponin T, fast skeletal muscle"/>
    <property type="match status" value="1"/>
</dbReference>
<accession>A0AAD7WCD0</accession>
<dbReference type="Pfam" id="PF02146">
    <property type="entry name" value="SIR2"/>
    <property type="match status" value="1"/>
</dbReference>
<reference evidence="10" key="1">
    <citation type="journal article" date="2023" name="Science">
        <title>Genome structures resolve the early diversification of teleost fishes.</title>
        <authorList>
            <person name="Parey E."/>
            <person name="Louis A."/>
            <person name="Montfort J."/>
            <person name="Bouchez O."/>
            <person name="Roques C."/>
            <person name="Iampietro C."/>
            <person name="Lluch J."/>
            <person name="Castinel A."/>
            <person name="Donnadieu C."/>
            <person name="Desvignes T."/>
            <person name="Floi Bucao C."/>
            <person name="Jouanno E."/>
            <person name="Wen M."/>
            <person name="Mejri S."/>
            <person name="Dirks R."/>
            <person name="Jansen H."/>
            <person name="Henkel C."/>
            <person name="Chen W.J."/>
            <person name="Zahm M."/>
            <person name="Cabau C."/>
            <person name="Klopp C."/>
            <person name="Thompson A.W."/>
            <person name="Robinson-Rechavi M."/>
            <person name="Braasch I."/>
            <person name="Lecointre G."/>
            <person name="Bobe J."/>
            <person name="Postlethwait J.H."/>
            <person name="Berthelot C."/>
            <person name="Roest Crollius H."/>
            <person name="Guiguen Y."/>
        </authorList>
    </citation>
    <scope>NUCLEOTIDE SEQUENCE</scope>
    <source>
        <strain evidence="10">NC1722</strain>
    </source>
</reference>
<keyword evidence="4" id="KW-0808">Transferase</keyword>
<dbReference type="GO" id="GO:0005861">
    <property type="term" value="C:troponin complex"/>
    <property type="evidence" value="ECO:0007669"/>
    <property type="project" value="InterPro"/>
</dbReference>
<keyword evidence="5" id="KW-0520">NAD</keyword>
<dbReference type="InterPro" id="IPR026590">
    <property type="entry name" value="Ssirtuin_cat_dom"/>
</dbReference>
<feature type="binding site" evidence="7">
    <location>
        <position position="645"/>
    </location>
    <ligand>
        <name>Zn(2+)</name>
        <dbReference type="ChEBI" id="CHEBI:29105"/>
    </ligand>
</feature>
<dbReference type="EMBL" id="JAINUG010000150">
    <property type="protein sequence ID" value="KAJ8391991.1"/>
    <property type="molecule type" value="Genomic_DNA"/>
</dbReference>
<proteinExistence type="inferred from homology"/>
<dbReference type="GO" id="GO:0031013">
    <property type="term" value="F:troponin I binding"/>
    <property type="evidence" value="ECO:0007669"/>
    <property type="project" value="TreeGrafter"/>
</dbReference>
<dbReference type="CDD" id="cd01408">
    <property type="entry name" value="SIRT1"/>
    <property type="match status" value="1"/>
</dbReference>
<dbReference type="InterPro" id="IPR026591">
    <property type="entry name" value="Sirtuin_cat_small_dom_sf"/>
</dbReference>
<protein>
    <recommendedName>
        <fullName evidence="9">Deacetylase sirtuin-type domain-containing protein</fullName>
    </recommendedName>
</protein>
<dbReference type="Proteomes" id="UP001221898">
    <property type="component" value="Unassembled WGS sequence"/>
</dbReference>
<sequence>MSDTEEVVEEYEVEEEEVQAEEEEPEGEQAEEEIEQAPLVSREEEEEKEELQEDEALEEQIEEEEAPEEQVEEEEGQEEEEEAPEEEQEEEEEEQEEEEEEKEKEKEPVEEDTKTRPKFMTNITPPKLPDGEIVDFDDLHRKRLEKDFNDLQSLIELHFSSRQKEEEELVALRSRIERRRADRSEQQRERAERERERQARLAEEKLRREEEASRIRAEEEARKKAVYNNKSFGGYLQKVEKKTGKKLTEREKKNKILMERRKPLNIDHLNQEKLAEKAQDLWQWMHQLQAEKFELTERLKKQRYDIYVLRNRVSDHQRGSKAAKGTRVAKGKSGSWKDSLLDLYLKISKKTKDVTPCNILPTKFAVFCAPFPALHFANKPKTSSLTASGISGGGMSKARPSWDRRASQPALPRVTRRSSTQARQAESIRPQDPAGAGLPRGRPSDSALAQDLSLMSVSEQEATLARKGRPWKAPAAPPHRAKPAGGRGGLSRVAQLVKQGRCRNIVVVAGAGISTPSGIPDFRTPGTGLYANLERYNIPYPEAVFNIEYFSNNPRPFFSLAKELYPGHHRPNYIHYFIRTLHQKGLLLRMYTQNIDGLEKMCGIPEEKLVEAHGSFASASCHLCYTPFPAQEAKKAIMNDDIPTCSFCQATVKPDIVFFGEDLPQKYFLHSSDFPQADLLIIMGTSLQIEPFASLVNTVRATVPRLLMNRDPVGPFQCTPLRRGDYMELGDLGSTVRRLAQILGWDGEVEDLIRAHKSEFIAQGPGIPPSISDQEIHQARADHSGGGGATDTRPISSEESDSSETDSRSTE</sequence>
<keyword evidence="3" id="KW-0597">Phosphoprotein</keyword>
<feature type="domain" description="Deacetylase sirtuin-type" evidence="9">
    <location>
        <begin position="483"/>
        <end position="746"/>
    </location>
</feature>
<evidence type="ECO:0000256" key="5">
    <source>
        <dbReference type="ARBA" id="ARBA00023027"/>
    </source>
</evidence>
<feature type="binding site" evidence="7">
    <location>
        <position position="621"/>
    </location>
    <ligand>
        <name>Zn(2+)</name>
        <dbReference type="ChEBI" id="CHEBI:29105"/>
    </ligand>
</feature>
<dbReference type="InterPro" id="IPR029035">
    <property type="entry name" value="DHS-like_NAD/FAD-binding_dom"/>
</dbReference>
<evidence type="ECO:0000256" key="2">
    <source>
        <dbReference type="ARBA" id="ARBA00008330"/>
    </source>
</evidence>
<comment type="caution">
    <text evidence="10">The sequence shown here is derived from an EMBL/GenBank/DDBJ whole genome shotgun (WGS) entry which is preliminary data.</text>
</comment>
<dbReference type="InterPro" id="IPR003000">
    <property type="entry name" value="Sirtuin"/>
</dbReference>
<dbReference type="InterPro" id="IPR001978">
    <property type="entry name" value="Troponin"/>
</dbReference>
<dbReference type="GO" id="GO:0030172">
    <property type="term" value="F:troponin C binding"/>
    <property type="evidence" value="ECO:0007669"/>
    <property type="project" value="TreeGrafter"/>
</dbReference>
<dbReference type="GO" id="GO:0060048">
    <property type="term" value="P:cardiac muscle contraction"/>
    <property type="evidence" value="ECO:0007669"/>
    <property type="project" value="TreeGrafter"/>
</dbReference>
<feature type="compositionally biased region" description="Acidic residues" evidence="8">
    <location>
        <begin position="1"/>
        <end position="35"/>
    </location>
</feature>
<dbReference type="AlphaFoldDB" id="A0AAD7WCD0"/>
<feature type="binding site" evidence="7">
    <location>
        <position position="624"/>
    </location>
    <ligand>
        <name>Zn(2+)</name>
        <dbReference type="ChEBI" id="CHEBI:29105"/>
    </ligand>
</feature>
<dbReference type="Gene3D" id="3.30.1600.10">
    <property type="entry name" value="SIR2/SIRT2 'Small Domain"/>
    <property type="match status" value="1"/>
</dbReference>
<evidence type="ECO:0000313" key="11">
    <source>
        <dbReference type="Proteomes" id="UP001221898"/>
    </source>
</evidence>
<dbReference type="SUPFAM" id="SSF52467">
    <property type="entry name" value="DHS-like NAD/FAD-binding domain"/>
    <property type="match status" value="1"/>
</dbReference>
<dbReference type="GO" id="GO:0045214">
    <property type="term" value="P:sarcomere organization"/>
    <property type="evidence" value="ECO:0007669"/>
    <property type="project" value="TreeGrafter"/>
</dbReference>
<comment type="function">
    <text evidence="1">Troponin T is the tropomyosin-binding subunit of troponin, the thin filament regulatory complex which confers calcium-sensitivity to striated muscle actomyosin ATPase activity.</text>
</comment>
<dbReference type="PANTHER" id="PTHR11521:SF23">
    <property type="entry name" value="SLOW TROPONIN T"/>
    <property type="match status" value="1"/>
</dbReference>
<feature type="region of interest" description="Disordered" evidence="8">
    <location>
        <begin position="179"/>
        <end position="212"/>
    </location>
</feature>
<evidence type="ECO:0000256" key="4">
    <source>
        <dbReference type="ARBA" id="ARBA00022679"/>
    </source>
</evidence>
<dbReference type="PROSITE" id="PS50305">
    <property type="entry name" value="SIRTUIN"/>
    <property type="match status" value="1"/>
</dbReference>
<feature type="region of interest" description="Disordered" evidence="8">
    <location>
        <begin position="763"/>
        <end position="811"/>
    </location>
</feature>
<organism evidence="10 11">
    <name type="scientific">Aldrovandia affinis</name>
    <dbReference type="NCBI Taxonomy" id="143900"/>
    <lineage>
        <taxon>Eukaryota</taxon>
        <taxon>Metazoa</taxon>
        <taxon>Chordata</taxon>
        <taxon>Craniata</taxon>
        <taxon>Vertebrata</taxon>
        <taxon>Euteleostomi</taxon>
        <taxon>Actinopterygii</taxon>
        <taxon>Neopterygii</taxon>
        <taxon>Teleostei</taxon>
        <taxon>Notacanthiformes</taxon>
        <taxon>Halosauridae</taxon>
        <taxon>Aldrovandia</taxon>
    </lineage>
</organism>
<dbReference type="PANTHER" id="PTHR11521">
    <property type="entry name" value="TROPONIN T"/>
    <property type="match status" value="1"/>
</dbReference>
<feature type="region of interest" description="Disordered" evidence="8">
    <location>
        <begin position="1"/>
        <end position="133"/>
    </location>
</feature>
<dbReference type="Gene3D" id="3.40.50.1220">
    <property type="entry name" value="TPP-binding domain"/>
    <property type="match status" value="1"/>
</dbReference>
<keyword evidence="6" id="KW-0514">Muscle protein</keyword>
<evidence type="ECO:0000256" key="6">
    <source>
        <dbReference type="ARBA" id="ARBA00023179"/>
    </source>
</evidence>
<dbReference type="Gene3D" id="1.20.5.350">
    <property type="match status" value="1"/>
</dbReference>
<dbReference type="GO" id="GO:0070403">
    <property type="term" value="F:NAD+ binding"/>
    <property type="evidence" value="ECO:0007669"/>
    <property type="project" value="InterPro"/>
</dbReference>
<comment type="similarity">
    <text evidence="2">Belongs to the troponin T family.</text>
</comment>
<dbReference type="Pfam" id="PF00992">
    <property type="entry name" value="Troponin"/>
    <property type="match status" value="1"/>
</dbReference>
<dbReference type="GO" id="GO:0016740">
    <property type="term" value="F:transferase activity"/>
    <property type="evidence" value="ECO:0007669"/>
    <property type="project" value="UniProtKB-KW"/>
</dbReference>
<keyword evidence="7" id="KW-0479">Metal-binding</keyword>
<evidence type="ECO:0000256" key="7">
    <source>
        <dbReference type="PROSITE-ProRule" id="PRU00236"/>
    </source>
</evidence>
<evidence type="ECO:0000256" key="3">
    <source>
        <dbReference type="ARBA" id="ARBA00022553"/>
    </source>
</evidence>
<feature type="region of interest" description="Disordered" evidence="8">
    <location>
        <begin position="459"/>
        <end position="489"/>
    </location>
</feature>
<evidence type="ECO:0000256" key="8">
    <source>
        <dbReference type="SAM" id="MobiDB-lite"/>
    </source>
</evidence>
<feature type="compositionally biased region" description="Basic and acidic residues" evidence="8">
    <location>
        <begin position="103"/>
        <end position="115"/>
    </location>
</feature>
<dbReference type="InterPro" id="IPR038077">
    <property type="entry name" value="Troponin_sf"/>
</dbReference>
<keyword evidence="7" id="KW-0862">Zinc</keyword>